<dbReference type="InterPro" id="IPR032710">
    <property type="entry name" value="NTF2-like_dom_sf"/>
</dbReference>
<reference evidence="1 2" key="1">
    <citation type="submission" date="2018-03" db="EMBL/GenBank/DDBJ databases">
        <title>Bioinformatic expansion and discovery of thiopeptide antibiotics.</title>
        <authorList>
            <person name="Schwalen C.J."/>
            <person name="Hudson G.A."/>
            <person name="Mitchell D.A."/>
        </authorList>
    </citation>
    <scope>NUCLEOTIDE SEQUENCE [LARGE SCALE GENOMIC DNA]</scope>
    <source>
        <strain evidence="1 2">ATCC 21389</strain>
    </source>
</reference>
<protein>
    <recommendedName>
        <fullName evidence="3">SnoaL-like domain-containing protein</fullName>
    </recommendedName>
</protein>
<gene>
    <name evidence="1" type="ORF">C7C46_05440</name>
</gene>
<evidence type="ECO:0000313" key="2">
    <source>
        <dbReference type="Proteomes" id="UP000248039"/>
    </source>
</evidence>
<keyword evidence="2" id="KW-1185">Reference proteome</keyword>
<name>A0A2V4P9D6_9ACTN</name>
<evidence type="ECO:0000313" key="1">
    <source>
        <dbReference type="EMBL" id="PYC86932.1"/>
    </source>
</evidence>
<accession>A0A2V4P9D6</accession>
<proteinExistence type="predicted"/>
<dbReference type="RefSeq" id="WP_110666261.1">
    <property type="nucleotide sequence ID" value="NZ_PYBW01000018.1"/>
</dbReference>
<sequence>MTTTVETEVQQIKQYVADWYVALDNHVPWDEVTEYLVSEADGIRFIFPEVTVTDYAGLKNWYDTVTNRFFDEAHTVELSDVEAADGFYKVHVIVRWQTRIWNPPQPKSQALDFRADQSWEIVFVDGKPKLRTYDVTSFVPLGDTPELF</sequence>
<dbReference type="OrthoDB" id="1254615at2"/>
<comment type="caution">
    <text evidence="1">The sequence shown here is derived from an EMBL/GenBank/DDBJ whole genome shotgun (WGS) entry which is preliminary data.</text>
</comment>
<organism evidence="1 2">
    <name type="scientific">Streptomyces tateyamensis</name>
    <dbReference type="NCBI Taxonomy" id="565073"/>
    <lineage>
        <taxon>Bacteria</taxon>
        <taxon>Bacillati</taxon>
        <taxon>Actinomycetota</taxon>
        <taxon>Actinomycetes</taxon>
        <taxon>Kitasatosporales</taxon>
        <taxon>Streptomycetaceae</taxon>
        <taxon>Streptomyces</taxon>
    </lineage>
</organism>
<dbReference type="EMBL" id="PYBW01000018">
    <property type="protein sequence ID" value="PYC86932.1"/>
    <property type="molecule type" value="Genomic_DNA"/>
</dbReference>
<dbReference type="SUPFAM" id="SSF54427">
    <property type="entry name" value="NTF2-like"/>
    <property type="match status" value="1"/>
</dbReference>
<dbReference type="AlphaFoldDB" id="A0A2V4P9D6"/>
<dbReference type="Proteomes" id="UP000248039">
    <property type="component" value="Unassembled WGS sequence"/>
</dbReference>
<evidence type="ECO:0008006" key="3">
    <source>
        <dbReference type="Google" id="ProtNLM"/>
    </source>
</evidence>